<feature type="compositionally biased region" description="Polar residues" evidence="2">
    <location>
        <begin position="373"/>
        <end position="385"/>
    </location>
</feature>
<evidence type="ECO:0000256" key="2">
    <source>
        <dbReference type="SAM" id="MobiDB-lite"/>
    </source>
</evidence>
<evidence type="ECO:0000256" key="3">
    <source>
        <dbReference type="SAM" id="Phobius"/>
    </source>
</evidence>
<dbReference type="EMBL" id="CP003470">
    <property type="protein sequence ID" value="AGG90117.1"/>
    <property type="molecule type" value="Genomic_DNA"/>
</dbReference>
<accession>M4NJ48</accession>
<keyword evidence="1" id="KW-0175">Coiled coil</keyword>
<evidence type="ECO:0000313" key="4">
    <source>
        <dbReference type="EMBL" id="AGG90117.1"/>
    </source>
</evidence>
<evidence type="ECO:0000256" key="1">
    <source>
        <dbReference type="SAM" id="Coils"/>
    </source>
</evidence>
<sequence length="406" mass="44914">MADEGSKHKPGLVLSKLLLNEGTLVQTEGLGAIKVFNPTVRVIEGLNSKFAKNLESTPVDDVFDAYLEQALAFGEDATKESQGAALADVKKLTPADRETIARALLHIKIEDPSMAAPEPTTYVGTFVQKVIQQVKDMAESRKAMMEQFRSIASSPLSKSLLDESLQQSEMLQRLVNPMITYRSALEAIDPLAKIRESLGTGAAVRWLQEQDERAAHIRNLGSASAAIRSAQEKLNIPPPIETYRFEPSTRTILDTGKPVREHHQKVEKMGARVVELTEITALRIDNLVQAAQVSQETAVRNAEKNDRRDGRSYMLAVIALFLTVFLSMLSLGYQIWSASNSTADQERKMDVLKQSLAEQKHQTELLNRALQQRSVEPNSATTLPNASAKPNPIETLKPPTTKMQHQ</sequence>
<reference evidence="4 5" key="1">
    <citation type="submission" date="2012-04" db="EMBL/GenBank/DDBJ databases">
        <title>Complete genome of Rhodanobacter sp. 2APBS1.</title>
        <authorList>
            <consortium name="US DOE Joint Genome Institute"/>
            <person name="Huntemann M."/>
            <person name="Wei C.-L."/>
            <person name="Han J."/>
            <person name="Detter J.C."/>
            <person name="Han C."/>
            <person name="Tapia R."/>
            <person name="Munk A.C.C."/>
            <person name="Chen A."/>
            <person name="Krypides N."/>
            <person name="Mavromatis K."/>
            <person name="Markowitz V."/>
            <person name="Szeto E."/>
            <person name="Ivanova N."/>
            <person name="Mikhailova N."/>
            <person name="Ovchinnikova G."/>
            <person name="Pagani I."/>
            <person name="Pati A."/>
            <person name="Goodwin L."/>
            <person name="Peters L."/>
            <person name="Pitluck S."/>
            <person name="Woyke T."/>
            <person name="Prakash O."/>
            <person name="Elkins J."/>
            <person name="Brown S."/>
            <person name="Palumbo A."/>
            <person name="Hemme C."/>
            <person name="Zhou J."/>
            <person name="Watson D."/>
            <person name="Jardine P."/>
            <person name="Kostka J."/>
            <person name="Green S."/>
        </authorList>
    </citation>
    <scope>NUCLEOTIDE SEQUENCE [LARGE SCALE GENOMIC DNA]</scope>
    <source>
        <strain evidence="4 5">2APBS1</strain>
    </source>
</reference>
<dbReference type="RefSeq" id="WP_015448543.1">
    <property type="nucleotide sequence ID" value="NC_020541.1"/>
</dbReference>
<gene>
    <name evidence="4" type="ORF">R2APBS1_3044</name>
</gene>
<name>M4NJ48_9GAMM</name>
<feature type="coiled-coil region" evidence="1">
    <location>
        <begin position="342"/>
        <end position="373"/>
    </location>
</feature>
<feature type="region of interest" description="Disordered" evidence="2">
    <location>
        <begin position="373"/>
        <end position="406"/>
    </location>
</feature>
<dbReference type="Proteomes" id="UP000011859">
    <property type="component" value="Chromosome"/>
</dbReference>
<organism evidence="4 5">
    <name type="scientific">Rhodanobacter denitrificans</name>
    <dbReference type="NCBI Taxonomy" id="666685"/>
    <lineage>
        <taxon>Bacteria</taxon>
        <taxon>Pseudomonadati</taxon>
        <taxon>Pseudomonadota</taxon>
        <taxon>Gammaproteobacteria</taxon>
        <taxon>Lysobacterales</taxon>
        <taxon>Rhodanobacteraceae</taxon>
        <taxon>Rhodanobacter</taxon>
    </lineage>
</organism>
<dbReference type="AlphaFoldDB" id="M4NJ48"/>
<feature type="transmembrane region" description="Helical" evidence="3">
    <location>
        <begin position="313"/>
        <end position="336"/>
    </location>
</feature>
<keyword evidence="3" id="KW-0812">Transmembrane</keyword>
<keyword evidence="3" id="KW-0472">Membrane</keyword>
<protein>
    <submittedName>
        <fullName evidence="4">Uncharacterized protein</fullName>
    </submittedName>
</protein>
<keyword evidence="3" id="KW-1133">Transmembrane helix</keyword>
<keyword evidence="5" id="KW-1185">Reference proteome</keyword>
<proteinExistence type="predicted"/>
<dbReference type="HOGENOM" id="CLU_677702_0_0_6"/>
<evidence type="ECO:0000313" key="5">
    <source>
        <dbReference type="Proteomes" id="UP000011859"/>
    </source>
</evidence>
<dbReference type="KEGG" id="rhd:R2APBS1_3044"/>